<comment type="caution">
    <text evidence="3">The sequence shown here is derived from an EMBL/GenBank/DDBJ whole genome shotgun (WGS) entry which is preliminary data.</text>
</comment>
<dbReference type="PANTHER" id="PTHR47600">
    <property type="entry name" value="NUCLEIC ACID-BINDING, OB-FOLD-LIKE PROTEIN"/>
    <property type="match status" value="1"/>
</dbReference>
<dbReference type="AlphaFoldDB" id="A0AAV9CN98"/>
<dbReference type="Proteomes" id="UP001180020">
    <property type="component" value="Unassembled WGS sequence"/>
</dbReference>
<dbReference type="GO" id="GO:0003676">
    <property type="term" value="F:nucleic acid binding"/>
    <property type="evidence" value="ECO:0007669"/>
    <property type="project" value="InterPro"/>
</dbReference>
<feature type="region of interest" description="Disordered" evidence="1">
    <location>
        <begin position="138"/>
        <end position="169"/>
    </location>
</feature>
<name>A0AAV9CN98_ACOCL</name>
<dbReference type="InterPro" id="IPR003029">
    <property type="entry name" value="S1_domain"/>
</dbReference>
<keyword evidence="4" id="KW-1185">Reference proteome</keyword>
<dbReference type="Gene3D" id="2.40.50.140">
    <property type="entry name" value="Nucleic acid-binding proteins"/>
    <property type="match status" value="1"/>
</dbReference>
<dbReference type="Pfam" id="PF00575">
    <property type="entry name" value="S1"/>
    <property type="match status" value="1"/>
</dbReference>
<evidence type="ECO:0000313" key="4">
    <source>
        <dbReference type="Proteomes" id="UP001180020"/>
    </source>
</evidence>
<organism evidence="3 4">
    <name type="scientific">Acorus calamus</name>
    <name type="common">Sweet flag</name>
    <dbReference type="NCBI Taxonomy" id="4465"/>
    <lineage>
        <taxon>Eukaryota</taxon>
        <taxon>Viridiplantae</taxon>
        <taxon>Streptophyta</taxon>
        <taxon>Embryophyta</taxon>
        <taxon>Tracheophyta</taxon>
        <taxon>Spermatophyta</taxon>
        <taxon>Magnoliopsida</taxon>
        <taxon>Liliopsida</taxon>
        <taxon>Acoraceae</taxon>
        <taxon>Acorus</taxon>
    </lineage>
</organism>
<reference evidence="3" key="1">
    <citation type="journal article" date="2023" name="Nat. Commun.">
        <title>Diploid and tetraploid genomes of Acorus and the evolution of monocots.</title>
        <authorList>
            <person name="Ma L."/>
            <person name="Liu K.W."/>
            <person name="Li Z."/>
            <person name="Hsiao Y.Y."/>
            <person name="Qi Y."/>
            <person name="Fu T."/>
            <person name="Tang G.D."/>
            <person name="Zhang D."/>
            <person name="Sun W.H."/>
            <person name="Liu D.K."/>
            <person name="Li Y."/>
            <person name="Chen G.Z."/>
            <person name="Liu X.D."/>
            <person name="Liao X.Y."/>
            <person name="Jiang Y.T."/>
            <person name="Yu X."/>
            <person name="Hao Y."/>
            <person name="Huang J."/>
            <person name="Zhao X.W."/>
            <person name="Ke S."/>
            <person name="Chen Y.Y."/>
            <person name="Wu W.L."/>
            <person name="Hsu J.L."/>
            <person name="Lin Y.F."/>
            <person name="Huang M.D."/>
            <person name="Li C.Y."/>
            <person name="Huang L."/>
            <person name="Wang Z.W."/>
            <person name="Zhao X."/>
            <person name="Zhong W.Y."/>
            <person name="Peng D.H."/>
            <person name="Ahmad S."/>
            <person name="Lan S."/>
            <person name="Zhang J.S."/>
            <person name="Tsai W.C."/>
            <person name="Van de Peer Y."/>
            <person name="Liu Z.J."/>
        </authorList>
    </citation>
    <scope>NUCLEOTIDE SEQUENCE</scope>
    <source>
        <strain evidence="3">CP</strain>
    </source>
</reference>
<proteinExistence type="predicted"/>
<feature type="region of interest" description="Disordered" evidence="1">
    <location>
        <begin position="227"/>
        <end position="303"/>
    </location>
</feature>
<evidence type="ECO:0000313" key="3">
    <source>
        <dbReference type="EMBL" id="KAK1289672.1"/>
    </source>
</evidence>
<feature type="region of interest" description="Disordered" evidence="1">
    <location>
        <begin position="90"/>
        <end position="110"/>
    </location>
</feature>
<feature type="compositionally biased region" description="Low complexity" evidence="1">
    <location>
        <begin position="24"/>
        <end position="33"/>
    </location>
</feature>
<accession>A0AAV9CN98</accession>
<dbReference type="PANTHER" id="PTHR47600:SF1">
    <property type="entry name" value="NUCLEIC ACID-BINDING, OB-FOLD-LIKE PROTEIN"/>
    <property type="match status" value="1"/>
</dbReference>
<dbReference type="PROSITE" id="PS50126">
    <property type="entry name" value="S1"/>
    <property type="match status" value="1"/>
</dbReference>
<dbReference type="InterPro" id="IPR012340">
    <property type="entry name" value="NA-bd_OB-fold"/>
</dbReference>
<gene>
    <name evidence="3" type="ORF">QJS10_CPB18g01528</name>
</gene>
<sequence>MDALTSCCLGRRFVPIPPPPSPNRPLTLPSRRPGTLPLRSSGDGAPENLDQWDQMELKFGRLIGEDPKLTLAKIMARKSNPEVTPLDVEKSFSKKNKGGPVEASIKLPPPRRLLDSSKSMGFFSQKALAEKNLLLSRPAMNRGTDNGGMDGKPASRPAQLDEKVKEGSLNVGLRKPTVFRGDDGETDKALDLRMKPNLFLKMRKGTIDDASDLTLLKRPEVVRITVNDDKGNAASSDSVGSSSGGTGDAELSDGMERVEPLNANGSHTDDKSHRKNVPMPDQYLAKPGCNLSMDSSLQGKPQRLDMSEREVPLYIVNKDDLNLEAQGASADIENFISAEQEEIIDRDWKRAEDLLQKSERDEVELISCSTRGFVASFGSLIGFLPYRNLGAKWKFLSFESWLRKKGLDPSLYKQNLSIVGSNEAPNEILAKSTQILDVDQKEKNIASNVKVEYLLEEYDQEKAKFLSSFVGQKIKVNVTLADRNSRRLMFSGRRKVNEELVERKRRLMSRLSIGDVVKCCITKITYFGIFVEVEGVPALIHQSEVSWDATLDPSSYFKIGQPDPLMEALETVAGDCGFLDGDLEAVQSNEEWADVESLIKELQQIEGIQGVSKGRFFVSPGLAPTFQVYMASMFNDQYKLLARSGNKVQEVMVRASLDKEQMKAAILACTNRVE</sequence>
<protein>
    <recommendedName>
        <fullName evidence="2">S1 motif domain-containing protein</fullName>
    </recommendedName>
</protein>
<reference evidence="3" key="2">
    <citation type="submission" date="2023-06" db="EMBL/GenBank/DDBJ databases">
        <authorList>
            <person name="Ma L."/>
            <person name="Liu K.-W."/>
            <person name="Li Z."/>
            <person name="Hsiao Y.-Y."/>
            <person name="Qi Y."/>
            <person name="Fu T."/>
            <person name="Tang G."/>
            <person name="Zhang D."/>
            <person name="Sun W.-H."/>
            <person name="Liu D.-K."/>
            <person name="Li Y."/>
            <person name="Chen G.-Z."/>
            <person name="Liu X.-D."/>
            <person name="Liao X.-Y."/>
            <person name="Jiang Y.-T."/>
            <person name="Yu X."/>
            <person name="Hao Y."/>
            <person name="Huang J."/>
            <person name="Zhao X.-W."/>
            <person name="Ke S."/>
            <person name="Chen Y.-Y."/>
            <person name="Wu W.-L."/>
            <person name="Hsu J.-L."/>
            <person name="Lin Y.-F."/>
            <person name="Huang M.-D."/>
            <person name="Li C.-Y."/>
            <person name="Huang L."/>
            <person name="Wang Z.-W."/>
            <person name="Zhao X."/>
            <person name="Zhong W.-Y."/>
            <person name="Peng D.-H."/>
            <person name="Ahmad S."/>
            <person name="Lan S."/>
            <person name="Zhang J.-S."/>
            <person name="Tsai W.-C."/>
            <person name="Van De Peer Y."/>
            <person name="Liu Z.-J."/>
        </authorList>
    </citation>
    <scope>NUCLEOTIDE SEQUENCE</scope>
    <source>
        <strain evidence="3">CP</strain>
        <tissue evidence="3">Leaves</tissue>
    </source>
</reference>
<dbReference type="EMBL" id="JAUJYO010000018">
    <property type="protein sequence ID" value="KAK1289672.1"/>
    <property type="molecule type" value="Genomic_DNA"/>
</dbReference>
<evidence type="ECO:0000259" key="2">
    <source>
        <dbReference type="PROSITE" id="PS50126"/>
    </source>
</evidence>
<evidence type="ECO:0000256" key="1">
    <source>
        <dbReference type="SAM" id="MobiDB-lite"/>
    </source>
</evidence>
<feature type="region of interest" description="Disordered" evidence="1">
    <location>
        <begin position="11"/>
        <end position="49"/>
    </location>
</feature>
<feature type="domain" description="S1 motif" evidence="2">
    <location>
        <begin position="514"/>
        <end position="561"/>
    </location>
</feature>
<dbReference type="SUPFAM" id="SSF50249">
    <property type="entry name" value="Nucleic acid-binding proteins"/>
    <property type="match status" value="1"/>
</dbReference>